<dbReference type="RefSeq" id="WP_420798857.1">
    <property type="nucleotide sequence ID" value="NZ_BSDE01000005.1"/>
</dbReference>
<evidence type="ECO:0000259" key="11">
    <source>
        <dbReference type="SMART" id="SM00642"/>
    </source>
</evidence>
<dbReference type="HAMAP" id="MF_00685">
    <property type="entry name" value="GlgB"/>
    <property type="match status" value="1"/>
</dbReference>
<dbReference type="NCBIfam" id="NF003811">
    <property type="entry name" value="PRK05402.1"/>
    <property type="match status" value="1"/>
</dbReference>
<feature type="active site" description="Proton donor" evidence="10">
    <location>
        <position position="459"/>
    </location>
</feature>
<dbReference type="InterPro" id="IPR004193">
    <property type="entry name" value="Glyco_hydro_13_N"/>
</dbReference>
<dbReference type="Proteomes" id="UP001165069">
    <property type="component" value="Unassembled WGS sequence"/>
</dbReference>
<evidence type="ECO:0000313" key="12">
    <source>
        <dbReference type="EMBL" id="GLH74152.1"/>
    </source>
</evidence>
<comment type="function">
    <text evidence="2 10">Catalyzes the formation of the alpha-1,6-glucosidic linkages in glycogen by scission of a 1,4-alpha-linked oligosaccharide from growing alpha-1,4-glucan chains and the subsequent attachment of the oligosaccharide to the alpha-1,6 position.</text>
</comment>
<dbReference type="Gene3D" id="3.20.20.80">
    <property type="entry name" value="Glycosidases"/>
    <property type="match status" value="1"/>
</dbReference>
<dbReference type="InterPro" id="IPR037439">
    <property type="entry name" value="Branching_enzy"/>
</dbReference>
<dbReference type="CDD" id="cd11322">
    <property type="entry name" value="AmyAc_Glg_BE"/>
    <property type="match status" value="1"/>
</dbReference>
<comment type="catalytic activity">
    <reaction evidence="1 10">
        <text>Transfers a segment of a (1-&gt;4)-alpha-D-glucan chain to a primary hydroxy group in a similar glucan chain.</text>
        <dbReference type="EC" id="2.4.1.18"/>
    </reaction>
</comment>
<dbReference type="Gene3D" id="2.60.40.1180">
    <property type="entry name" value="Golgi alpha-mannosidase II"/>
    <property type="match status" value="1"/>
</dbReference>
<keyword evidence="7 10" id="KW-0808">Transferase</keyword>
<keyword evidence="9 10" id="KW-0119">Carbohydrate metabolism</keyword>
<dbReference type="InterPro" id="IPR006407">
    <property type="entry name" value="GlgB"/>
</dbReference>
<dbReference type="PIRSF" id="PIRSF000463">
    <property type="entry name" value="GlgB"/>
    <property type="match status" value="1"/>
</dbReference>
<dbReference type="Pfam" id="PF00128">
    <property type="entry name" value="Alpha-amylase"/>
    <property type="match status" value="2"/>
</dbReference>
<dbReference type="InterPro" id="IPR013783">
    <property type="entry name" value="Ig-like_fold"/>
</dbReference>
<dbReference type="Gene3D" id="2.60.40.10">
    <property type="entry name" value="Immunoglobulins"/>
    <property type="match status" value="1"/>
</dbReference>
<dbReference type="NCBIfam" id="NF008967">
    <property type="entry name" value="PRK12313.1"/>
    <property type="match status" value="1"/>
</dbReference>
<dbReference type="Pfam" id="PF22019">
    <property type="entry name" value="GlgB_N"/>
    <property type="match status" value="1"/>
</dbReference>
<comment type="similarity">
    <text evidence="4 10">Belongs to the glycosyl hydrolase 13 family. GlgB subfamily.</text>
</comment>
<dbReference type="EMBL" id="BSDE01000005">
    <property type="protein sequence ID" value="GLH74152.1"/>
    <property type="molecule type" value="Genomic_DNA"/>
</dbReference>
<dbReference type="CDD" id="cd02855">
    <property type="entry name" value="E_set_GBE_prok_N"/>
    <property type="match status" value="1"/>
</dbReference>
<evidence type="ECO:0000256" key="9">
    <source>
        <dbReference type="ARBA" id="ARBA00023277"/>
    </source>
</evidence>
<dbReference type="SUPFAM" id="SSF51011">
    <property type="entry name" value="Glycosyl hydrolase domain"/>
    <property type="match status" value="1"/>
</dbReference>
<keyword evidence="5 10" id="KW-0321">Glycogen metabolism</keyword>
<proteinExistence type="inferred from homology"/>
<dbReference type="SMART" id="SM00642">
    <property type="entry name" value="Aamy"/>
    <property type="match status" value="1"/>
</dbReference>
<dbReference type="PANTHER" id="PTHR43651">
    <property type="entry name" value="1,4-ALPHA-GLUCAN-BRANCHING ENZYME"/>
    <property type="match status" value="1"/>
</dbReference>
<dbReference type="InterPro" id="IPR014756">
    <property type="entry name" value="Ig_E-set"/>
</dbReference>
<evidence type="ECO:0000256" key="8">
    <source>
        <dbReference type="ARBA" id="ARBA00023056"/>
    </source>
</evidence>
<dbReference type="EC" id="2.4.1.18" evidence="10"/>
<evidence type="ECO:0000256" key="7">
    <source>
        <dbReference type="ARBA" id="ARBA00022679"/>
    </source>
</evidence>
<organism evidence="12 13">
    <name type="scientific">Geothrix limicola</name>
    <dbReference type="NCBI Taxonomy" id="2927978"/>
    <lineage>
        <taxon>Bacteria</taxon>
        <taxon>Pseudomonadati</taxon>
        <taxon>Acidobacteriota</taxon>
        <taxon>Holophagae</taxon>
        <taxon>Holophagales</taxon>
        <taxon>Holophagaceae</taxon>
        <taxon>Geothrix</taxon>
    </lineage>
</organism>
<keyword evidence="6 10" id="KW-0328">Glycosyltransferase</keyword>
<keyword evidence="13" id="KW-1185">Reference proteome</keyword>
<evidence type="ECO:0000256" key="4">
    <source>
        <dbReference type="ARBA" id="ARBA00009000"/>
    </source>
</evidence>
<dbReference type="Pfam" id="PF02806">
    <property type="entry name" value="Alpha-amylase_C"/>
    <property type="match status" value="1"/>
</dbReference>
<evidence type="ECO:0000256" key="6">
    <source>
        <dbReference type="ARBA" id="ARBA00022676"/>
    </source>
</evidence>
<dbReference type="NCBIfam" id="TIGR01515">
    <property type="entry name" value="branching_enzym"/>
    <property type="match status" value="1"/>
</dbReference>
<dbReference type="PANTHER" id="PTHR43651:SF3">
    <property type="entry name" value="1,4-ALPHA-GLUCAN-BRANCHING ENZYME"/>
    <property type="match status" value="1"/>
</dbReference>
<comment type="subunit">
    <text evidence="10">Monomer.</text>
</comment>
<dbReference type="SUPFAM" id="SSF81296">
    <property type="entry name" value="E set domains"/>
    <property type="match status" value="2"/>
</dbReference>
<dbReference type="Pfam" id="PF02922">
    <property type="entry name" value="CBM_48"/>
    <property type="match status" value="1"/>
</dbReference>
<evidence type="ECO:0000256" key="3">
    <source>
        <dbReference type="ARBA" id="ARBA00004964"/>
    </source>
</evidence>
<evidence type="ECO:0000256" key="5">
    <source>
        <dbReference type="ARBA" id="ARBA00022600"/>
    </source>
</evidence>
<gene>
    <name evidence="12" type="primary">glgB_2</name>
    <name evidence="10" type="synonym">glgB</name>
    <name evidence="12" type="ORF">GETHLI_26540</name>
</gene>
<keyword evidence="8 10" id="KW-0320">Glycogen biosynthesis</keyword>
<reference evidence="12 13" key="1">
    <citation type="journal article" date="2023" name="Antonie Van Leeuwenhoek">
        <title>Mesoterricola silvestris gen. nov., sp. nov., Mesoterricola sediminis sp. nov., Geothrix oryzae sp. nov., Geothrix edaphica sp. nov., Geothrix rubra sp. nov., and Geothrix limicola sp. nov., six novel members of Acidobacteriota isolated from soils.</title>
        <authorList>
            <person name="Itoh H."/>
            <person name="Sugisawa Y."/>
            <person name="Mise K."/>
            <person name="Xu Z."/>
            <person name="Kuniyasu M."/>
            <person name="Ushijima N."/>
            <person name="Kawano K."/>
            <person name="Kobayashi E."/>
            <person name="Shiratori Y."/>
            <person name="Masuda Y."/>
            <person name="Senoo K."/>
        </authorList>
    </citation>
    <scope>NUCLEOTIDE SEQUENCE [LARGE SCALE GENOMIC DNA]</scope>
    <source>
        <strain evidence="12 13">Red804</strain>
    </source>
</reference>
<sequence>MRACLPEDPGVSRLVEARHHDPFSILGRHGAGTETVVRAFIPHAREVLLFENLDPLVRVGDSGLFEWRGNGQRLPEHHRLIWVDGERRETVAHDPYTYPPQIPEFDLHLFSEGSHLRAHRMLGAREHEVEGVAGVLFAVWAPNAERVSVVGDFNRWDGRCHPMRVHPGHGVWELFIPDLLPGLLYKFEIRNRETGQVFLKTDPYGQCFELRPSTAAIVPERSRHAWGDGEWMRQRAHRDWQHAPMSIYEVHPGSWQREADGGFLNYRELAHRLVDYVRDMGFSHIELMPITEYPYDPSWGYQATGYYAPTRRFGSPDDFRYFVDHCHRHGIGVLMDWVPAHFPKDGHGLARFDGTALYEHEDPRLGEHQDWSTLIFNFGRNEVKNFLLSSALFWLEEFHVDGLRVDAVASMLYLDYSRQEGAWLPNQYGGRENLQAIAFLQDMNRILHEQCPGILMVAEESTSWPQVSRPTYVGGLGFDLKWNMGWMNDTLRYMGHEPVHRSYHQDLLTFSMLYAFTENFILPFSHDEVVHGKGSMLNKMPGDEWQRFANLRALYAYQFTHPGKKLLFMGMEFGQGLEWNSNGVLDWYVLDYPFHRGLQRMVRDLNALYHGHSALHQHEFEWQGFEWIDCHDAQQSVLSFLRHGDGEALIVVANLTPVPRHGYRIGVPWRSGFEELFNSDAECYGGGNVGNGDRDLRAEDLPWMGHSWSLALTLPPLGVLVLKPR</sequence>
<name>A0ABQ5QH31_9BACT</name>
<comment type="pathway">
    <text evidence="3 10">Glycan biosynthesis; glycogen biosynthesis.</text>
</comment>
<feature type="active site" description="Nucleophile" evidence="10">
    <location>
        <position position="406"/>
    </location>
</feature>
<evidence type="ECO:0000256" key="1">
    <source>
        <dbReference type="ARBA" id="ARBA00000826"/>
    </source>
</evidence>
<dbReference type="InterPro" id="IPR006047">
    <property type="entry name" value="GH13_cat_dom"/>
</dbReference>
<evidence type="ECO:0000256" key="10">
    <source>
        <dbReference type="HAMAP-Rule" id="MF_00685"/>
    </source>
</evidence>
<dbReference type="InterPro" id="IPR017853">
    <property type="entry name" value="GH"/>
</dbReference>
<dbReference type="InterPro" id="IPR006048">
    <property type="entry name" value="A-amylase/branching_C"/>
</dbReference>
<comment type="caution">
    <text evidence="12">The sequence shown here is derived from an EMBL/GenBank/DDBJ whole genome shotgun (WGS) entry which is preliminary data.</text>
</comment>
<protein>
    <recommendedName>
        <fullName evidence="10">1,4-alpha-glucan branching enzyme GlgB</fullName>
        <ecNumber evidence="10">2.4.1.18</ecNumber>
    </recommendedName>
    <alternativeName>
        <fullName evidence="10">1,4-alpha-D-glucan:1,4-alpha-D-glucan 6-glucosyl-transferase</fullName>
    </alternativeName>
    <alternativeName>
        <fullName evidence="10">Alpha-(1-&gt;4)-glucan branching enzyme</fullName>
    </alternativeName>
    <alternativeName>
        <fullName evidence="10">Glycogen branching enzyme</fullName>
        <shortName evidence="10">BE</shortName>
    </alternativeName>
</protein>
<dbReference type="InterPro" id="IPR044143">
    <property type="entry name" value="GlgB_N_E_set_prok"/>
</dbReference>
<dbReference type="InterPro" id="IPR013780">
    <property type="entry name" value="Glyco_hydro_b"/>
</dbReference>
<accession>A0ABQ5QH31</accession>
<dbReference type="SUPFAM" id="SSF51445">
    <property type="entry name" value="(Trans)glycosidases"/>
    <property type="match status" value="1"/>
</dbReference>
<evidence type="ECO:0000313" key="13">
    <source>
        <dbReference type="Proteomes" id="UP001165069"/>
    </source>
</evidence>
<feature type="domain" description="Glycosyl hydrolase family 13 catalytic" evidence="11">
    <location>
        <begin position="249"/>
        <end position="595"/>
    </location>
</feature>
<evidence type="ECO:0000256" key="2">
    <source>
        <dbReference type="ARBA" id="ARBA00002953"/>
    </source>
</evidence>
<dbReference type="InterPro" id="IPR054169">
    <property type="entry name" value="GlgB_N"/>
</dbReference>